<protein>
    <submittedName>
        <fullName evidence="1">Uncharacterized protein</fullName>
    </submittedName>
</protein>
<evidence type="ECO:0000313" key="1">
    <source>
        <dbReference type="EMBL" id="OKL51723.1"/>
    </source>
</evidence>
<dbReference type="InParanoid" id="A0A1Q5PVT4"/>
<gene>
    <name evidence="1" type="ORF">BSZ40_06110</name>
</gene>
<sequence>MVSADGPPTLTQWQPESTVVLPELTAAEEETMRTELLENARPPEAAGLPIPPPVRYVSAEENMTVQAECLREAGINVKLLPDGNGLEYEVEPGSEADRLANLHSWLCLAKYPTPLKQQWPFTREQWAVLYEYWDGFFLPCAAVHGLALGESPPSKQTWIDARMAGENGLEALAWDPRKERYWTEEAKEKLANDDAKLAALFRQCPGWPPSRYLYP</sequence>
<evidence type="ECO:0000313" key="2">
    <source>
        <dbReference type="Proteomes" id="UP000185612"/>
    </source>
</evidence>
<name>A0A1Q5PVT4_9ACTO</name>
<dbReference type="Proteomes" id="UP000185612">
    <property type="component" value="Unassembled WGS sequence"/>
</dbReference>
<comment type="caution">
    <text evidence="1">The sequence shown here is derived from an EMBL/GenBank/DDBJ whole genome shotgun (WGS) entry which is preliminary data.</text>
</comment>
<organism evidence="1 2">
    <name type="scientific">Buchananella hordeovulneris</name>
    <dbReference type="NCBI Taxonomy" id="52770"/>
    <lineage>
        <taxon>Bacteria</taxon>
        <taxon>Bacillati</taxon>
        <taxon>Actinomycetota</taxon>
        <taxon>Actinomycetes</taxon>
        <taxon>Actinomycetales</taxon>
        <taxon>Actinomycetaceae</taxon>
        <taxon>Buchananella</taxon>
    </lineage>
</organism>
<proteinExistence type="predicted"/>
<dbReference type="EMBL" id="MQVS01000005">
    <property type="protein sequence ID" value="OKL51723.1"/>
    <property type="molecule type" value="Genomic_DNA"/>
</dbReference>
<dbReference type="AlphaFoldDB" id="A0A1Q5PVT4"/>
<dbReference type="STRING" id="52770.BSZ40_06110"/>
<accession>A0A1Q5PVT4</accession>
<keyword evidence="2" id="KW-1185">Reference proteome</keyword>
<reference evidence="2" key="1">
    <citation type="submission" date="2016-12" db="EMBL/GenBank/DDBJ databases">
        <authorList>
            <person name="Meng X."/>
        </authorList>
    </citation>
    <scope>NUCLEOTIDE SEQUENCE [LARGE SCALE GENOMIC DNA]</scope>
    <source>
        <strain evidence="2">DSM 20732</strain>
    </source>
</reference>